<organism evidence="1 2">
    <name type="scientific">Viridothelium virens</name>
    <name type="common">Speckled blister lichen</name>
    <name type="synonym">Trypethelium virens</name>
    <dbReference type="NCBI Taxonomy" id="1048519"/>
    <lineage>
        <taxon>Eukaryota</taxon>
        <taxon>Fungi</taxon>
        <taxon>Dikarya</taxon>
        <taxon>Ascomycota</taxon>
        <taxon>Pezizomycotina</taxon>
        <taxon>Dothideomycetes</taxon>
        <taxon>Dothideomycetes incertae sedis</taxon>
        <taxon>Trypetheliales</taxon>
        <taxon>Trypetheliaceae</taxon>
        <taxon>Viridothelium</taxon>
    </lineage>
</organism>
<dbReference type="OrthoDB" id="5341924at2759"/>
<feature type="non-terminal residue" evidence="1">
    <location>
        <position position="749"/>
    </location>
</feature>
<dbReference type="EMBL" id="ML991783">
    <property type="protein sequence ID" value="KAF2236849.1"/>
    <property type="molecule type" value="Genomic_DNA"/>
</dbReference>
<name>A0A6A6HG65_VIRVR</name>
<gene>
    <name evidence="1" type="ORF">EV356DRAFT_442796</name>
</gene>
<evidence type="ECO:0000313" key="1">
    <source>
        <dbReference type="EMBL" id="KAF2236849.1"/>
    </source>
</evidence>
<keyword evidence="2" id="KW-1185">Reference proteome</keyword>
<protein>
    <submittedName>
        <fullName evidence="1">Uncharacterized protein</fullName>
    </submittedName>
</protein>
<accession>A0A6A6HG65</accession>
<reference evidence="1" key="1">
    <citation type="journal article" date="2020" name="Stud. Mycol.">
        <title>101 Dothideomycetes genomes: a test case for predicting lifestyles and emergence of pathogens.</title>
        <authorList>
            <person name="Haridas S."/>
            <person name="Albert R."/>
            <person name="Binder M."/>
            <person name="Bloem J."/>
            <person name="Labutti K."/>
            <person name="Salamov A."/>
            <person name="Andreopoulos B."/>
            <person name="Baker S."/>
            <person name="Barry K."/>
            <person name="Bills G."/>
            <person name="Bluhm B."/>
            <person name="Cannon C."/>
            <person name="Castanera R."/>
            <person name="Culley D."/>
            <person name="Daum C."/>
            <person name="Ezra D."/>
            <person name="Gonzalez J."/>
            <person name="Henrissat B."/>
            <person name="Kuo A."/>
            <person name="Liang C."/>
            <person name="Lipzen A."/>
            <person name="Lutzoni F."/>
            <person name="Magnuson J."/>
            <person name="Mondo S."/>
            <person name="Nolan M."/>
            <person name="Ohm R."/>
            <person name="Pangilinan J."/>
            <person name="Park H.-J."/>
            <person name="Ramirez L."/>
            <person name="Alfaro M."/>
            <person name="Sun H."/>
            <person name="Tritt A."/>
            <person name="Yoshinaga Y."/>
            <person name="Zwiers L.-H."/>
            <person name="Turgeon B."/>
            <person name="Goodwin S."/>
            <person name="Spatafora J."/>
            <person name="Crous P."/>
            <person name="Grigoriev I."/>
        </authorList>
    </citation>
    <scope>NUCLEOTIDE SEQUENCE</scope>
    <source>
        <strain evidence="1">Tuck. ex Michener</strain>
    </source>
</reference>
<sequence length="749" mass="84146">MLICFRANHSRKYLLTKLRSTESLIFRPTSSFTASKLAFCVSRRASTFDAGKHGAGDEQHARLHRDKAAKREGRAAAYEGYLPKSCIPSQPQNPDSWLDIIEPTLPGRLRVSHQDFIKEETFTEYLPKILVRARRAYSVDILSYLGLQKGRWRAVVWLVKEVIDRTFATDRSSISSSKSTPLGEISTAPIWLEKNEQQPYSESEPLHVETDRMDTMTDASLFTTRKSALGQVWRSLGSMVLAAAAEQDPSKSSIMPFVLEILAHMHHVGMISDSVYEYPSTLDDYVLKQPPLLHILSSRILTAISDAAWQAHELHVQEEKRAAGAQYTFLGHEIPGSRYRVRPVVLGTQVWLELILWSCLHGGWVEDGAAILQAAYEGEKKCRWRLICWQDVLAQQRSGDNDTIDWSNLDTRIDVPLVRISKQEQRKGRIRVERTISSEVVIAYIDALMSAFRVGVGNRGISAGVNVQSITKLKDFLNVNHMNLGAAAWDALIVRLVESQGINLEEDPGFMNHILERLSPVYGDEHDAQNARAHDLLDPNSPTYVFDSTAVILGFYHRVLRAFITRGDVDGAFRTFVLLQDYTDRNKQKAFKQTLSLDSSVPFDDTNGDSSAANVETDFTAFYPRMSNSLSGALIDLITASKAFNFGTYLISSQDIDGPTLPPSTYCEPSLAGPLIRFATATQDRNLLVQIVDALRNSHNTRGFSEEDTSETVNQFLPEEVILTFLENQIRNRKWEAVESLLEHIRGAP</sequence>
<dbReference type="Proteomes" id="UP000800092">
    <property type="component" value="Unassembled WGS sequence"/>
</dbReference>
<evidence type="ECO:0000313" key="2">
    <source>
        <dbReference type="Proteomes" id="UP000800092"/>
    </source>
</evidence>
<proteinExistence type="predicted"/>
<dbReference type="AlphaFoldDB" id="A0A6A6HG65"/>